<dbReference type="GO" id="GO:0004356">
    <property type="term" value="F:glutamine synthetase activity"/>
    <property type="evidence" value="ECO:0007669"/>
    <property type="project" value="InterPro"/>
</dbReference>
<comment type="similarity">
    <text evidence="6 7">Belongs to the glutamine synthetase family.</text>
</comment>
<dbReference type="PROSITE" id="PS51986">
    <property type="entry name" value="GS_BETA_GRASP"/>
    <property type="match status" value="1"/>
</dbReference>
<evidence type="ECO:0000259" key="8">
    <source>
        <dbReference type="PROSITE" id="PS51986"/>
    </source>
</evidence>
<dbReference type="SUPFAM" id="SSF55931">
    <property type="entry name" value="Glutamine synthetase/guanido kinase"/>
    <property type="match status" value="1"/>
</dbReference>
<dbReference type="Gene3D" id="3.10.20.70">
    <property type="entry name" value="Glutamine synthetase, N-terminal domain"/>
    <property type="match status" value="1"/>
</dbReference>
<dbReference type="InterPro" id="IPR014746">
    <property type="entry name" value="Gln_synth/guanido_kin_cat_dom"/>
</dbReference>
<dbReference type="GO" id="GO:0005524">
    <property type="term" value="F:ATP binding"/>
    <property type="evidence" value="ECO:0007669"/>
    <property type="project" value="UniProtKB-KW"/>
</dbReference>
<evidence type="ECO:0000313" key="10">
    <source>
        <dbReference type="EMBL" id="OXY82033.1"/>
    </source>
</evidence>
<dbReference type="InterPro" id="IPR008147">
    <property type="entry name" value="Gln_synt_N"/>
</dbReference>
<evidence type="ECO:0000256" key="6">
    <source>
        <dbReference type="PROSITE-ProRule" id="PRU01330"/>
    </source>
</evidence>
<dbReference type="PANTHER" id="PTHR43785">
    <property type="entry name" value="GAMMA-GLUTAMYLPUTRESCINE SYNTHETASE"/>
    <property type="match status" value="1"/>
</dbReference>
<evidence type="ECO:0000313" key="11">
    <source>
        <dbReference type="Proteomes" id="UP000242757"/>
    </source>
</evidence>
<keyword evidence="11" id="KW-1185">Reference proteome</keyword>
<evidence type="ECO:0000256" key="5">
    <source>
        <dbReference type="ARBA" id="ARBA00022842"/>
    </source>
</evidence>
<dbReference type="Gene3D" id="3.30.590.10">
    <property type="entry name" value="Glutamine synthetase/guanido kinase, catalytic domain"/>
    <property type="match status" value="1"/>
</dbReference>
<dbReference type="Proteomes" id="UP000242757">
    <property type="component" value="Unassembled WGS sequence"/>
</dbReference>
<dbReference type="GO" id="GO:0006542">
    <property type="term" value="P:glutamine biosynthetic process"/>
    <property type="evidence" value="ECO:0007669"/>
    <property type="project" value="InterPro"/>
</dbReference>
<dbReference type="InterPro" id="IPR027303">
    <property type="entry name" value="Gln_synth_gly_rich_site"/>
</dbReference>
<comment type="cofactor">
    <cofactor evidence="1">
        <name>Mg(2+)</name>
        <dbReference type="ChEBI" id="CHEBI:18420"/>
    </cofactor>
</comment>
<dbReference type="SMART" id="SM01230">
    <property type="entry name" value="Gln-synt_C"/>
    <property type="match status" value="1"/>
</dbReference>
<name>A0A233RF56_9GAMM</name>
<feature type="domain" description="GS catalytic" evidence="9">
    <location>
        <begin position="122"/>
        <end position="454"/>
    </location>
</feature>
<protein>
    <submittedName>
        <fullName evidence="10">Glutamine synthetase</fullName>
    </submittedName>
</protein>
<dbReference type="PROSITE" id="PS00181">
    <property type="entry name" value="GLNA_ATP"/>
    <property type="match status" value="1"/>
</dbReference>
<dbReference type="AlphaFoldDB" id="A0A233RF56"/>
<comment type="caution">
    <text evidence="10">The sequence shown here is derived from an EMBL/GenBank/DDBJ whole genome shotgun (WGS) entry which is preliminary data.</text>
</comment>
<dbReference type="InterPro" id="IPR036651">
    <property type="entry name" value="Gln_synt_N_sf"/>
</dbReference>
<dbReference type="PANTHER" id="PTHR43785:SF12">
    <property type="entry name" value="TYPE-1 GLUTAMINE SYNTHETASE 2"/>
    <property type="match status" value="1"/>
</dbReference>
<dbReference type="OrthoDB" id="9789509at2"/>
<dbReference type="RefSeq" id="WP_094198812.1">
    <property type="nucleotide sequence ID" value="NZ_NBIM01000001.1"/>
</dbReference>
<evidence type="ECO:0000256" key="4">
    <source>
        <dbReference type="ARBA" id="ARBA00022840"/>
    </source>
</evidence>
<reference evidence="10 11" key="1">
    <citation type="submission" date="2017-08" db="EMBL/GenBank/DDBJ databases">
        <title>A Genome Sequence of Oceanimonas doudoroffii ATCC 27123T.</title>
        <authorList>
            <person name="Brennan M.A."/>
            <person name="Maclea K.S."/>
            <person name="Mcclelland W.D."/>
            <person name="Trachtenberg A.M."/>
        </authorList>
    </citation>
    <scope>NUCLEOTIDE SEQUENCE [LARGE SCALE GENOMIC DNA]</scope>
    <source>
        <strain evidence="10 11">ATCC 27123</strain>
    </source>
</reference>
<sequence length="454" mass="50367">MTKARNRPRAAHSDASPPWAEFQSVDLMLCDINGVIRGKRIQTSAFEKALEQGVSLPASVFALDITGQTVEETGMGLAQGDSDRTCRLLPHTLAPVPWHKTPSGQIMMTMEDLDGSPFFADPRHVLQGVLTRLKEKGLHPCVAVELEFYLVDQKEGADGLPQAPILPGTDERMHDTQVYSLDDLDSWEDFLVQVAEVCKLQRIPADNAVAEYAPGQFEINLAHQHDAVAACDQAILLKRAIKAIAIKQGMYATFMAKPYNGQTGSGMHIHVSLLDDDGNNVFAGDHELLRQAIAGTLSMLPESMALFAPNANSFRRLQPHMYVPLHASWGFDNRTVAVRIPSGDPANTRLEHRVAGADANPYLVVAAILAAVDHGLTEQLHPPAPIQGDANKLDLPLLPYRWQSALDRFAQSHRLSQYLGKEFHRAYLINKRFELAEFDQHVTPLEYQWYQHLV</sequence>
<proteinExistence type="inferred from homology"/>
<dbReference type="PROSITE" id="PS51987">
    <property type="entry name" value="GS_CATALYTIC"/>
    <property type="match status" value="1"/>
</dbReference>
<dbReference type="InterPro" id="IPR008146">
    <property type="entry name" value="Gln_synth_cat_dom"/>
</dbReference>
<gene>
    <name evidence="10" type="ORF">B6S08_00405</name>
</gene>
<dbReference type="EMBL" id="NBIM01000001">
    <property type="protein sequence ID" value="OXY82033.1"/>
    <property type="molecule type" value="Genomic_DNA"/>
</dbReference>
<organism evidence="10 11">
    <name type="scientific">Oceanimonas doudoroffii</name>
    <dbReference type="NCBI Taxonomy" id="84158"/>
    <lineage>
        <taxon>Bacteria</taxon>
        <taxon>Pseudomonadati</taxon>
        <taxon>Pseudomonadota</taxon>
        <taxon>Gammaproteobacteria</taxon>
        <taxon>Aeromonadales</taxon>
        <taxon>Aeromonadaceae</taxon>
        <taxon>Oceanimonas</taxon>
    </lineage>
</organism>
<evidence type="ECO:0000256" key="7">
    <source>
        <dbReference type="RuleBase" id="RU000384"/>
    </source>
</evidence>
<evidence type="ECO:0000259" key="9">
    <source>
        <dbReference type="PROSITE" id="PS51987"/>
    </source>
</evidence>
<evidence type="ECO:0000256" key="3">
    <source>
        <dbReference type="ARBA" id="ARBA00022741"/>
    </source>
</evidence>
<evidence type="ECO:0000256" key="1">
    <source>
        <dbReference type="ARBA" id="ARBA00001946"/>
    </source>
</evidence>
<dbReference type="Pfam" id="PF00120">
    <property type="entry name" value="Gln-synt_C"/>
    <property type="match status" value="1"/>
</dbReference>
<keyword evidence="5" id="KW-0460">Magnesium</keyword>
<evidence type="ECO:0000256" key="2">
    <source>
        <dbReference type="ARBA" id="ARBA00022598"/>
    </source>
</evidence>
<dbReference type="GO" id="GO:0006598">
    <property type="term" value="P:polyamine catabolic process"/>
    <property type="evidence" value="ECO:0007669"/>
    <property type="project" value="TreeGrafter"/>
</dbReference>
<keyword evidence="2" id="KW-0436">Ligase</keyword>
<feature type="domain" description="GS beta-grasp" evidence="8">
    <location>
        <begin position="20"/>
        <end position="115"/>
    </location>
</feature>
<accession>A0A233RF56</accession>
<keyword evidence="4" id="KW-0067">ATP-binding</keyword>
<dbReference type="SUPFAM" id="SSF54368">
    <property type="entry name" value="Glutamine synthetase, N-terminal domain"/>
    <property type="match status" value="1"/>
</dbReference>
<keyword evidence="3" id="KW-0547">Nucleotide-binding</keyword>